<name>A0A8S5MX99_9CAUD</name>
<organism evidence="1">
    <name type="scientific">Siphoviridae sp. ct91l7</name>
    <dbReference type="NCBI Taxonomy" id="2826173"/>
    <lineage>
        <taxon>Viruses</taxon>
        <taxon>Duplodnaviria</taxon>
        <taxon>Heunggongvirae</taxon>
        <taxon>Uroviricota</taxon>
        <taxon>Caudoviricetes</taxon>
    </lineage>
</organism>
<accession>A0A8S5MX99</accession>
<sequence length="123" mass="13659">MRKCPECGANLDSGERCDCESDKEKLDRACELIKTAICSMQAADGLLRECGIKPSEFLDYGYDIAVSEHGRHARLISGRGAFERITGEKWKEEPVGNGLTRAFTIYRGLKIIELQPEDKSGGF</sequence>
<proteinExistence type="predicted"/>
<protein>
    <submittedName>
        <fullName evidence="1">RNA polymerase subunit</fullName>
    </submittedName>
</protein>
<evidence type="ECO:0000313" key="1">
    <source>
        <dbReference type="EMBL" id="DAD86836.1"/>
    </source>
</evidence>
<dbReference type="EMBL" id="BK015008">
    <property type="protein sequence ID" value="DAD86836.1"/>
    <property type="molecule type" value="Genomic_DNA"/>
</dbReference>
<reference evidence="1" key="1">
    <citation type="journal article" date="2021" name="Proc. Natl. Acad. Sci. U.S.A.">
        <title>A Catalog of Tens of Thousands of Viruses from Human Metagenomes Reveals Hidden Associations with Chronic Diseases.</title>
        <authorList>
            <person name="Tisza M.J."/>
            <person name="Buck C.B."/>
        </authorList>
    </citation>
    <scope>NUCLEOTIDE SEQUENCE</scope>
    <source>
        <strain evidence="1">Ct91l7</strain>
    </source>
</reference>